<evidence type="ECO:0000256" key="1">
    <source>
        <dbReference type="ARBA" id="ARBA00001970"/>
    </source>
</evidence>
<dbReference type="STRING" id="1777137.AWB76_06002"/>
<keyword evidence="8" id="KW-0249">Electron transport</keyword>
<evidence type="ECO:0000256" key="2">
    <source>
        <dbReference type="ARBA" id="ARBA00004651"/>
    </source>
</evidence>
<dbReference type="GO" id="GO:0020037">
    <property type="term" value="F:heme binding"/>
    <property type="evidence" value="ECO:0007669"/>
    <property type="project" value="TreeGrafter"/>
</dbReference>
<dbReference type="EMBL" id="FCOI02000028">
    <property type="protein sequence ID" value="SAK86014.1"/>
    <property type="molecule type" value="Genomic_DNA"/>
</dbReference>
<dbReference type="GO" id="GO:0022904">
    <property type="term" value="P:respiratory electron transport chain"/>
    <property type="evidence" value="ECO:0007669"/>
    <property type="project" value="InterPro"/>
</dbReference>
<comment type="subcellular location">
    <subcellularLocation>
        <location evidence="2">Cell membrane</location>
        <topology evidence="2">Multi-pass membrane protein</topology>
    </subcellularLocation>
</comment>
<keyword evidence="3" id="KW-0813">Transport</keyword>
<evidence type="ECO:0000256" key="13">
    <source>
        <dbReference type="SAM" id="Phobius"/>
    </source>
</evidence>
<keyword evidence="6 13" id="KW-0812">Transmembrane</keyword>
<evidence type="ECO:0000256" key="8">
    <source>
        <dbReference type="ARBA" id="ARBA00022982"/>
    </source>
</evidence>
<dbReference type="OrthoDB" id="8723024at2"/>
<keyword evidence="5" id="KW-0349">Heme</keyword>
<dbReference type="RefSeq" id="WP_061163649.1">
    <property type="nucleotide sequence ID" value="NZ_FCOI02000028.1"/>
</dbReference>
<keyword evidence="7" id="KW-0479">Metal-binding</keyword>
<gene>
    <name evidence="15" type="ORF">AWB76_06002</name>
</gene>
<dbReference type="GO" id="GO:0009055">
    <property type="term" value="F:electron transfer activity"/>
    <property type="evidence" value="ECO:0007669"/>
    <property type="project" value="InterPro"/>
</dbReference>
<sequence>MVENHSQSYVYSPFARLLHWLIAGLIFAQLIIGWTMPDVHHDTLPTGEIAWHLGVGAAIVAVMAIRIIWRMTHAPEPAELSPQLRFASNATHWLLYTLLLVVPLAGWANASARGWMVNLLGVLPYPALAPKGSSTGMALGDIHSVLAWVLLAVIALHIAAALFHRFVFRDSVLKRML</sequence>
<evidence type="ECO:0000256" key="4">
    <source>
        <dbReference type="ARBA" id="ARBA00022475"/>
    </source>
</evidence>
<evidence type="ECO:0000256" key="12">
    <source>
        <dbReference type="ARBA" id="ARBA00037975"/>
    </source>
</evidence>
<evidence type="ECO:0000256" key="5">
    <source>
        <dbReference type="ARBA" id="ARBA00022617"/>
    </source>
</evidence>
<comment type="similarity">
    <text evidence="12">Belongs to the cytochrome b561 family.</text>
</comment>
<evidence type="ECO:0000256" key="7">
    <source>
        <dbReference type="ARBA" id="ARBA00022723"/>
    </source>
</evidence>
<dbReference type="Gene3D" id="1.20.950.20">
    <property type="entry name" value="Transmembrane di-heme cytochromes, Chain C"/>
    <property type="match status" value="1"/>
</dbReference>
<protein>
    <submittedName>
        <fullName evidence="15">Cytochrome B561</fullName>
    </submittedName>
</protein>
<dbReference type="InterPro" id="IPR011577">
    <property type="entry name" value="Cyt_b561_bac/Ni-Hgenase"/>
</dbReference>
<dbReference type="GO" id="GO:0046872">
    <property type="term" value="F:metal ion binding"/>
    <property type="evidence" value="ECO:0007669"/>
    <property type="project" value="UniProtKB-KW"/>
</dbReference>
<feature type="transmembrane region" description="Helical" evidence="13">
    <location>
        <begin position="145"/>
        <end position="168"/>
    </location>
</feature>
<dbReference type="Proteomes" id="UP000054624">
    <property type="component" value="Unassembled WGS sequence"/>
</dbReference>
<keyword evidence="11 13" id="KW-0472">Membrane</keyword>
<evidence type="ECO:0000256" key="11">
    <source>
        <dbReference type="ARBA" id="ARBA00023136"/>
    </source>
</evidence>
<dbReference type="GO" id="GO:0005886">
    <property type="term" value="C:plasma membrane"/>
    <property type="evidence" value="ECO:0007669"/>
    <property type="project" value="UniProtKB-SubCell"/>
</dbReference>
<evidence type="ECO:0000256" key="3">
    <source>
        <dbReference type="ARBA" id="ARBA00022448"/>
    </source>
</evidence>
<evidence type="ECO:0000313" key="16">
    <source>
        <dbReference type="Proteomes" id="UP000054624"/>
    </source>
</evidence>
<dbReference type="InterPro" id="IPR016174">
    <property type="entry name" value="Di-haem_cyt_TM"/>
</dbReference>
<feature type="transmembrane region" description="Helical" evidence="13">
    <location>
        <begin position="90"/>
        <end position="110"/>
    </location>
</feature>
<dbReference type="PANTHER" id="PTHR30529:SF1">
    <property type="entry name" value="CYTOCHROME B561 HOMOLOG 2"/>
    <property type="match status" value="1"/>
</dbReference>
<keyword evidence="10" id="KW-0408">Iron</keyword>
<evidence type="ECO:0000259" key="14">
    <source>
        <dbReference type="Pfam" id="PF01292"/>
    </source>
</evidence>
<keyword evidence="4" id="KW-1003">Cell membrane</keyword>
<reference evidence="16" key="1">
    <citation type="submission" date="2016-01" db="EMBL/GenBank/DDBJ databases">
        <authorList>
            <person name="Peeters Charlotte."/>
        </authorList>
    </citation>
    <scope>NUCLEOTIDE SEQUENCE [LARGE SCALE GENOMIC DNA]</scope>
</reference>
<feature type="transmembrane region" description="Helical" evidence="13">
    <location>
        <begin position="17"/>
        <end position="37"/>
    </location>
</feature>
<accession>A0A158CUL3</accession>
<feature type="transmembrane region" description="Helical" evidence="13">
    <location>
        <begin position="49"/>
        <end position="69"/>
    </location>
</feature>
<dbReference type="Pfam" id="PF01292">
    <property type="entry name" value="Ni_hydr_CYTB"/>
    <property type="match status" value="1"/>
</dbReference>
<evidence type="ECO:0000256" key="6">
    <source>
        <dbReference type="ARBA" id="ARBA00022692"/>
    </source>
</evidence>
<comment type="cofactor">
    <cofactor evidence="1">
        <name>heme b</name>
        <dbReference type="ChEBI" id="CHEBI:60344"/>
    </cofactor>
</comment>
<dbReference type="PANTHER" id="PTHR30529">
    <property type="entry name" value="CYTOCHROME B561"/>
    <property type="match status" value="1"/>
</dbReference>
<dbReference type="SUPFAM" id="SSF81342">
    <property type="entry name" value="Transmembrane di-heme cytochromes"/>
    <property type="match status" value="1"/>
</dbReference>
<name>A0A158CUL3_9BURK</name>
<evidence type="ECO:0000313" key="15">
    <source>
        <dbReference type="EMBL" id="SAK86014.1"/>
    </source>
</evidence>
<dbReference type="InterPro" id="IPR052168">
    <property type="entry name" value="Cytochrome_b561_oxidase"/>
</dbReference>
<organism evidence="15 16">
    <name type="scientific">Caballeronia temeraria</name>
    <dbReference type="NCBI Taxonomy" id="1777137"/>
    <lineage>
        <taxon>Bacteria</taxon>
        <taxon>Pseudomonadati</taxon>
        <taxon>Pseudomonadota</taxon>
        <taxon>Betaproteobacteria</taxon>
        <taxon>Burkholderiales</taxon>
        <taxon>Burkholderiaceae</taxon>
        <taxon>Caballeronia</taxon>
    </lineage>
</organism>
<keyword evidence="9 13" id="KW-1133">Transmembrane helix</keyword>
<proteinExistence type="inferred from homology"/>
<keyword evidence="16" id="KW-1185">Reference proteome</keyword>
<evidence type="ECO:0000256" key="9">
    <source>
        <dbReference type="ARBA" id="ARBA00022989"/>
    </source>
</evidence>
<feature type="domain" description="Cytochrome b561 bacterial/Ni-hydrogenase" evidence="14">
    <location>
        <begin position="10"/>
        <end position="177"/>
    </location>
</feature>
<evidence type="ECO:0000256" key="10">
    <source>
        <dbReference type="ARBA" id="ARBA00023004"/>
    </source>
</evidence>
<dbReference type="AlphaFoldDB" id="A0A158CUL3"/>